<protein>
    <submittedName>
        <fullName evidence="2">Uncharacterized protein</fullName>
    </submittedName>
</protein>
<feature type="non-terminal residue" evidence="2">
    <location>
        <position position="204"/>
    </location>
</feature>
<accession>A0AAV5VCV0</accession>
<feature type="non-terminal residue" evidence="2">
    <location>
        <position position="1"/>
    </location>
</feature>
<proteinExistence type="predicted"/>
<keyword evidence="1" id="KW-0472">Membrane</keyword>
<feature type="transmembrane region" description="Helical" evidence="1">
    <location>
        <begin position="182"/>
        <end position="203"/>
    </location>
</feature>
<evidence type="ECO:0000313" key="3">
    <source>
        <dbReference type="Proteomes" id="UP001432322"/>
    </source>
</evidence>
<evidence type="ECO:0000256" key="1">
    <source>
        <dbReference type="SAM" id="Phobius"/>
    </source>
</evidence>
<gene>
    <name evidence="2" type="ORF">PFISCL1PPCAC_7299</name>
</gene>
<keyword evidence="1" id="KW-0812">Transmembrane</keyword>
<dbReference type="AlphaFoldDB" id="A0AAV5VCV0"/>
<sequence>EEVTKESITTTTAKAPPEVRRIDYSACQSKSEVECFRDESCFDAEMGLIPRKEIRMVHLEDDVIGDISHCAFVSILKDGVYKRIIEVQTPFDTPLQLNFTHYSRRIKYDPKSKKMDCKPFCKLLSTSHGLHKIDNGGLHFKAFTVDITTDESEGAQASSAHDGDLDVYDKKRDEGRISMGTIILYGGIGLIIVIAIAITVIGVV</sequence>
<evidence type="ECO:0000313" key="2">
    <source>
        <dbReference type="EMBL" id="GMT16002.1"/>
    </source>
</evidence>
<comment type="caution">
    <text evidence="2">The sequence shown here is derived from an EMBL/GenBank/DDBJ whole genome shotgun (WGS) entry which is preliminary data.</text>
</comment>
<keyword evidence="1" id="KW-1133">Transmembrane helix</keyword>
<reference evidence="2" key="1">
    <citation type="submission" date="2023-10" db="EMBL/GenBank/DDBJ databases">
        <title>Genome assembly of Pristionchus species.</title>
        <authorList>
            <person name="Yoshida K."/>
            <person name="Sommer R.J."/>
        </authorList>
    </citation>
    <scope>NUCLEOTIDE SEQUENCE</scope>
    <source>
        <strain evidence="2">RS5133</strain>
    </source>
</reference>
<keyword evidence="3" id="KW-1185">Reference proteome</keyword>
<dbReference type="Proteomes" id="UP001432322">
    <property type="component" value="Unassembled WGS sequence"/>
</dbReference>
<name>A0AAV5VCV0_9BILA</name>
<organism evidence="2 3">
    <name type="scientific">Pristionchus fissidentatus</name>
    <dbReference type="NCBI Taxonomy" id="1538716"/>
    <lineage>
        <taxon>Eukaryota</taxon>
        <taxon>Metazoa</taxon>
        <taxon>Ecdysozoa</taxon>
        <taxon>Nematoda</taxon>
        <taxon>Chromadorea</taxon>
        <taxon>Rhabditida</taxon>
        <taxon>Rhabditina</taxon>
        <taxon>Diplogasteromorpha</taxon>
        <taxon>Diplogasteroidea</taxon>
        <taxon>Neodiplogasteridae</taxon>
        <taxon>Pristionchus</taxon>
    </lineage>
</organism>
<dbReference type="EMBL" id="BTSY01000002">
    <property type="protein sequence ID" value="GMT16002.1"/>
    <property type="molecule type" value="Genomic_DNA"/>
</dbReference>